<keyword evidence="7" id="KW-1185">Reference proteome</keyword>
<keyword evidence="2" id="KW-0561">Oxygen transport</keyword>
<accession>A0ABQ0CCS4</accession>
<proteinExistence type="inferred from homology"/>
<gene>
    <name evidence="6" type="ORF">SIID45300_03048</name>
</gene>
<comment type="similarity">
    <text evidence="1">Belongs to the hemerythrin family.</text>
</comment>
<dbReference type="Proteomes" id="UP001628193">
    <property type="component" value="Unassembled WGS sequence"/>
</dbReference>
<dbReference type="Pfam" id="PF01814">
    <property type="entry name" value="Hemerythrin"/>
    <property type="match status" value="2"/>
</dbReference>
<reference evidence="6 7" key="2">
    <citation type="submission" date="2024-09" db="EMBL/GenBank/DDBJ databases">
        <title>Draft genome sequence of Candidatus Magnetaquicoccaceae bacterium FCR-1.</title>
        <authorList>
            <person name="Shimoshige H."/>
            <person name="Shimamura S."/>
            <person name="Taoka A."/>
            <person name="Kobayashi H."/>
            <person name="Maekawa T."/>
        </authorList>
    </citation>
    <scope>NUCLEOTIDE SEQUENCE [LARGE SCALE GENOMIC DNA]</scope>
    <source>
        <strain evidence="6 7">FCR-1</strain>
    </source>
</reference>
<dbReference type="SUPFAM" id="SSF47188">
    <property type="entry name" value="Hemerythrin-like"/>
    <property type="match status" value="2"/>
</dbReference>
<dbReference type="CDD" id="cd12107">
    <property type="entry name" value="Hemerythrin"/>
    <property type="match status" value="2"/>
</dbReference>
<name>A0ABQ0CCS4_9PROT</name>
<dbReference type="InterPro" id="IPR016131">
    <property type="entry name" value="Haemerythrin_Fe_BS"/>
</dbReference>
<evidence type="ECO:0000256" key="3">
    <source>
        <dbReference type="ARBA" id="ARBA00022723"/>
    </source>
</evidence>
<dbReference type="NCBIfam" id="TIGR02481">
    <property type="entry name" value="hemeryth_dom"/>
    <property type="match status" value="2"/>
</dbReference>
<dbReference type="RefSeq" id="WP_420906417.1">
    <property type="nucleotide sequence ID" value="NZ_BAAFGK010000005.1"/>
</dbReference>
<dbReference type="PANTHER" id="PTHR37164:SF1">
    <property type="entry name" value="BACTERIOHEMERYTHRIN"/>
    <property type="match status" value="1"/>
</dbReference>
<dbReference type="EMBL" id="BAAFGK010000005">
    <property type="protein sequence ID" value="GAB0058694.1"/>
    <property type="molecule type" value="Genomic_DNA"/>
</dbReference>
<reference evidence="6 7" key="1">
    <citation type="submission" date="2024-05" db="EMBL/GenBank/DDBJ databases">
        <authorList>
            <consortium name="Candidatus Magnetaquicoccaceae bacterium FCR-1 genome sequencing consortium"/>
            <person name="Shimoshige H."/>
            <person name="Shimamura S."/>
            <person name="Taoka A."/>
            <person name="Kobayashi H."/>
            <person name="Maekawa T."/>
        </authorList>
    </citation>
    <scope>NUCLEOTIDE SEQUENCE [LARGE SCALE GENOMIC DNA]</scope>
    <source>
        <strain evidence="6 7">FCR-1</strain>
    </source>
</reference>
<evidence type="ECO:0000259" key="5">
    <source>
        <dbReference type="Pfam" id="PF01814"/>
    </source>
</evidence>
<comment type="caution">
    <text evidence="6">The sequence shown here is derived from an EMBL/GenBank/DDBJ whole genome shotgun (WGS) entry which is preliminary data.</text>
</comment>
<dbReference type="InterPro" id="IPR035938">
    <property type="entry name" value="Hemerythrin-like_sf"/>
</dbReference>
<evidence type="ECO:0000256" key="1">
    <source>
        <dbReference type="ARBA" id="ARBA00010587"/>
    </source>
</evidence>
<evidence type="ECO:0000313" key="6">
    <source>
        <dbReference type="EMBL" id="GAB0058694.1"/>
    </source>
</evidence>
<feature type="domain" description="Hemerythrin-like" evidence="5">
    <location>
        <begin position="205"/>
        <end position="318"/>
    </location>
</feature>
<evidence type="ECO:0000256" key="4">
    <source>
        <dbReference type="ARBA" id="ARBA00023004"/>
    </source>
</evidence>
<keyword evidence="2" id="KW-0813">Transport</keyword>
<evidence type="ECO:0000256" key="2">
    <source>
        <dbReference type="ARBA" id="ARBA00022621"/>
    </source>
</evidence>
<dbReference type="InterPro" id="IPR050669">
    <property type="entry name" value="Hemerythrin"/>
</dbReference>
<keyword evidence="3" id="KW-0479">Metal-binding</keyword>
<dbReference type="PROSITE" id="PS00550">
    <property type="entry name" value="HEMERYTHRINS"/>
    <property type="match status" value="2"/>
</dbReference>
<dbReference type="PANTHER" id="PTHR37164">
    <property type="entry name" value="BACTERIOHEMERYTHRIN"/>
    <property type="match status" value="1"/>
</dbReference>
<dbReference type="InterPro" id="IPR012827">
    <property type="entry name" value="Hemerythrin_metal-bd"/>
</dbReference>
<protein>
    <submittedName>
        <fullName evidence="6">Bacteriohemerythrin</fullName>
    </submittedName>
</protein>
<sequence length="336" mass="39027">MHTSDQAPQVDGFQRHFSLDEFRANMRARLKDVEIPALHGQHERLVELIVRLYGEVRKLQKETPDPESVASLRGTLQELKSYATRHFQEEEAFMHRIHYPGVAAHVEAHRVFVKTLLDLEARIWRESISFVVDLLYLVVGWLFQHINQLDMGYARFSKGWESPKACTEASPHVVSAASREMGSDSSKSGRELSFRESMRLRLRKTGIDSFDREHLELMNRIVHINTLAGKLILRPPTARDWEEIDQAVAFLLGYCSTHFAGEESWMIEVGYPKRAEHAQEHNRLLVRLKELAGRLTQDRNVYFIVDMNLFISEWFLTHTIRSDALYGEFARSRKLV</sequence>
<keyword evidence="4" id="KW-0408">Iron</keyword>
<feature type="domain" description="Hemerythrin-like" evidence="5">
    <location>
        <begin position="35"/>
        <end position="151"/>
    </location>
</feature>
<dbReference type="InterPro" id="IPR012312">
    <property type="entry name" value="Hemerythrin-like"/>
</dbReference>
<organism evidence="6 7">
    <name type="scientific">Candidatus Magnetaquiglobus chichijimensis</name>
    <dbReference type="NCBI Taxonomy" id="3141448"/>
    <lineage>
        <taxon>Bacteria</taxon>
        <taxon>Pseudomonadati</taxon>
        <taxon>Pseudomonadota</taxon>
        <taxon>Magnetococcia</taxon>
        <taxon>Magnetococcales</taxon>
        <taxon>Candidatus Magnetaquicoccaceae</taxon>
        <taxon>Candidatus Magnetaquiglobus</taxon>
    </lineage>
</organism>
<evidence type="ECO:0000313" key="7">
    <source>
        <dbReference type="Proteomes" id="UP001628193"/>
    </source>
</evidence>
<dbReference type="Gene3D" id="1.20.120.50">
    <property type="entry name" value="Hemerythrin-like"/>
    <property type="match status" value="2"/>
</dbReference>